<dbReference type="AlphaFoldDB" id="A0A1I7A4B4"/>
<keyword evidence="3" id="KW-1185">Reference proteome</keyword>
<evidence type="ECO:0000313" key="2">
    <source>
        <dbReference type="EMBL" id="SFT69779.1"/>
    </source>
</evidence>
<dbReference type="OrthoDB" id="9803702at2"/>
<dbReference type="EMBL" id="FPAW01000005">
    <property type="protein sequence ID" value="SFT69779.1"/>
    <property type="molecule type" value="Genomic_DNA"/>
</dbReference>
<dbReference type="InterPro" id="IPR036890">
    <property type="entry name" value="HATPase_C_sf"/>
</dbReference>
<reference evidence="2 3" key="1">
    <citation type="submission" date="2016-10" db="EMBL/GenBank/DDBJ databases">
        <authorList>
            <person name="de Groot N.N."/>
        </authorList>
    </citation>
    <scope>NUCLEOTIDE SEQUENCE [LARGE SCALE GENOMIC DNA]</scope>
    <source>
        <strain evidence="2 3">CGMCC 1.10959</strain>
    </source>
</reference>
<evidence type="ECO:0000259" key="1">
    <source>
        <dbReference type="Pfam" id="PF10090"/>
    </source>
</evidence>
<dbReference type="STRING" id="999627.SAMN05216236_105180"/>
<dbReference type="Pfam" id="PF10090">
    <property type="entry name" value="HPTransfase"/>
    <property type="match status" value="1"/>
</dbReference>
<accession>A0A1I7A4B4</accession>
<evidence type="ECO:0000313" key="3">
    <source>
        <dbReference type="Proteomes" id="UP000182466"/>
    </source>
</evidence>
<organism evidence="2 3">
    <name type="scientific">Sedimentitalea nanhaiensis</name>
    <dbReference type="NCBI Taxonomy" id="999627"/>
    <lineage>
        <taxon>Bacteria</taxon>
        <taxon>Pseudomonadati</taxon>
        <taxon>Pseudomonadota</taxon>
        <taxon>Alphaproteobacteria</taxon>
        <taxon>Rhodobacterales</taxon>
        <taxon>Paracoccaceae</taxon>
        <taxon>Sedimentitalea</taxon>
    </lineage>
</organism>
<gene>
    <name evidence="2" type="ORF">SAMN05216236_105180</name>
</gene>
<dbReference type="RefSeq" id="WP_027261056.1">
    <property type="nucleotide sequence ID" value="NZ_FPAW01000005.1"/>
</dbReference>
<dbReference type="Gene3D" id="3.30.565.10">
    <property type="entry name" value="Histidine kinase-like ATPase, C-terminal domain"/>
    <property type="match status" value="1"/>
</dbReference>
<dbReference type="eggNOG" id="COG5385">
    <property type="taxonomic scope" value="Bacteria"/>
</dbReference>
<dbReference type="InterPro" id="IPR018762">
    <property type="entry name" value="ChpT_C"/>
</dbReference>
<sequence length="198" mass="21136">MGQSNINLAALIGSRICHDLISPIGAITNGLELLDLAGSVQGPELDLIADSVGNAGARIRFFRIAYGGAGEQLLGRSEVVSVLEDLGRGGRQTVQWAPLDSQPRNLVRLAFLALQCCETAMPYGGLVRIMAEDDVWTITGQADKLAVDEALFDGLSNPDTLTEITPAQVQFALLPTVAQDLGRKVSVARQHGQITIRF</sequence>
<dbReference type="Proteomes" id="UP000182466">
    <property type="component" value="Unassembled WGS sequence"/>
</dbReference>
<keyword evidence="2" id="KW-0808">Transferase</keyword>
<dbReference type="GO" id="GO:0016740">
    <property type="term" value="F:transferase activity"/>
    <property type="evidence" value="ECO:0007669"/>
    <property type="project" value="UniProtKB-KW"/>
</dbReference>
<name>A0A1I7A4B4_9RHOB</name>
<feature type="domain" description="Histidine phosphotransferase ChpT C-terminal" evidence="1">
    <location>
        <begin position="77"/>
        <end position="190"/>
    </location>
</feature>
<proteinExistence type="predicted"/>
<dbReference type="Gene3D" id="1.10.287.130">
    <property type="match status" value="1"/>
</dbReference>
<protein>
    <submittedName>
        <fullName evidence="2">Histidine phosphotransferase ChpT</fullName>
    </submittedName>
</protein>